<dbReference type="AlphaFoldDB" id="B4VSD4"/>
<dbReference type="STRING" id="118168.MC7420_2100"/>
<evidence type="ECO:0000313" key="2">
    <source>
        <dbReference type="Proteomes" id="UP000003835"/>
    </source>
</evidence>
<organism evidence="1 2">
    <name type="scientific">Coleofasciculus chthonoplastes PCC 7420</name>
    <dbReference type="NCBI Taxonomy" id="118168"/>
    <lineage>
        <taxon>Bacteria</taxon>
        <taxon>Bacillati</taxon>
        <taxon>Cyanobacteriota</taxon>
        <taxon>Cyanophyceae</taxon>
        <taxon>Coleofasciculales</taxon>
        <taxon>Coleofasciculaceae</taxon>
        <taxon>Coleofasciculus</taxon>
    </lineage>
</organism>
<proteinExistence type="predicted"/>
<dbReference type="EMBL" id="DS989850">
    <property type="protein sequence ID" value="EDX75096.1"/>
    <property type="molecule type" value="Genomic_DNA"/>
</dbReference>
<keyword evidence="2" id="KW-1185">Reference proteome</keyword>
<sequence length="285" mass="33297">MEIFINEVSLEGQYLTDAEFKDAVIIFKSIFDLLNKKTKQKIIYKEDSNLFVNYDAIKGSNFQQSLNQIKDKSLKLAFKNIVFNKLNAKEWRKEQVHSLNDYFDYFTPQSCRDVRNTSLAEVAERQFQNSYITYLVINFTNSSFIIAHPDISKCCLISIIKNNDETQSIDLDSLDNQAALENWLEKKLKLSKIEYDESSTVPPQDEQTILRDTKRFKRTRIRYDERVVYCEISTGKYWYVDNLHYGKAAHLEVFDKTGQRHLGEADLQGEIDESKSDSEKTINIS</sequence>
<accession>B4VSD4</accession>
<gene>
    <name evidence="1" type="ORF">MC7420_2100</name>
</gene>
<reference evidence="1 2" key="1">
    <citation type="submission" date="2008-07" db="EMBL/GenBank/DDBJ databases">
        <authorList>
            <person name="Tandeau de Marsac N."/>
            <person name="Ferriera S."/>
            <person name="Johnson J."/>
            <person name="Kravitz S."/>
            <person name="Beeson K."/>
            <person name="Sutton G."/>
            <person name="Rogers Y.-H."/>
            <person name="Friedman R."/>
            <person name="Frazier M."/>
            <person name="Venter J.C."/>
        </authorList>
    </citation>
    <scope>NUCLEOTIDE SEQUENCE [LARGE SCALE GENOMIC DNA]</scope>
    <source>
        <strain evidence="1 2">PCC 7420</strain>
    </source>
</reference>
<evidence type="ECO:0000313" key="1">
    <source>
        <dbReference type="EMBL" id="EDX75096.1"/>
    </source>
</evidence>
<name>B4VSD4_9CYAN</name>
<dbReference type="Proteomes" id="UP000003835">
    <property type="component" value="Unassembled WGS sequence"/>
</dbReference>
<dbReference type="HOGENOM" id="CLU_975614_0_0_3"/>
<protein>
    <submittedName>
        <fullName evidence="1">Uncharacterized protein</fullName>
    </submittedName>
</protein>
<dbReference type="eggNOG" id="ENOG5032J5S">
    <property type="taxonomic scope" value="Bacteria"/>
</dbReference>